<dbReference type="InterPro" id="IPR005184">
    <property type="entry name" value="DUF306_Meta_HslJ"/>
</dbReference>
<gene>
    <name evidence="5" type="ORF">CAL27_00180</name>
    <name evidence="4" type="ORF">CEG14_23025</name>
</gene>
<evidence type="ECO:0000313" key="6">
    <source>
        <dbReference type="Proteomes" id="UP000216354"/>
    </source>
</evidence>
<comment type="caution">
    <text evidence="4">The sequence shown here is derived from an EMBL/GenBank/DDBJ whole genome shotgun (WGS) entry which is preliminary data.</text>
</comment>
<protein>
    <submittedName>
        <fullName evidence="4">Uncharacterized protein</fullName>
    </submittedName>
</protein>
<dbReference type="Proteomes" id="UP000216354">
    <property type="component" value="Unassembled WGS sequence"/>
</dbReference>
<evidence type="ECO:0000313" key="4">
    <source>
        <dbReference type="EMBL" id="OZI28816.1"/>
    </source>
</evidence>
<dbReference type="AlphaFoldDB" id="A0A261RUQ6"/>
<feature type="signal peptide" evidence="1">
    <location>
        <begin position="1"/>
        <end position="25"/>
    </location>
</feature>
<evidence type="ECO:0000256" key="1">
    <source>
        <dbReference type="SAM" id="SignalP"/>
    </source>
</evidence>
<dbReference type="InterPro" id="IPR025485">
    <property type="entry name" value="DUF4377"/>
</dbReference>
<feature type="domain" description="DUF4377" evidence="3">
    <location>
        <begin position="179"/>
        <end position="254"/>
    </location>
</feature>
<dbReference type="EMBL" id="NEVL01000006">
    <property type="protein sequence ID" value="OZI28816.1"/>
    <property type="molecule type" value="Genomic_DNA"/>
</dbReference>
<dbReference type="Gene3D" id="2.40.128.270">
    <property type="match status" value="1"/>
</dbReference>
<proteinExistence type="predicted"/>
<dbReference type="InterPro" id="IPR038670">
    <property type="entry name" value="HslJ-like_sf"/>
</dbReference>
<dbReference type="OrthoDB" id="423130at2"/>
<evidence type="ECO:0000259" key="3">
    <source>
        <dbReference type="Pfam" id="PF14302"/>
    </source>
</evidence>
<organism evidence="4 7">
    <name type="scientific">Bordetella genomosp. 1</name>
    <dbReference type="NCBI Taxonomy" id="1395607"/>
    <lineage>
        <taxon>Bacteria</taxon>
        <taxon>Pseudomonadati</taxon>
        <taxon>Pseudomonadota</taxon>
        <taxon>Betaproteobacteria</taxon>
        <taxon>Burkholderiales</taxon>
        <taxon>Alcaligenaceae</taxon>
        <taxon>Bordetella</taxon>
    </lineage>
</organism>
<dbReference type="PANTHER" id="PTHR35535:SF1">
    <property type="entry name" value="HEAT SHOCK PROTEIN HSLJ"/>
    <property type="match status" value="1"/>
</dbReference>
<dbReference type="Proteomes" id="UP000217005">
    <property type="component" value="Unassembled WGS sequence"/>
</dbReference>
<keyword evidence="6" id="KW-1185">Reference proteome</keyword>
<name>A0A261RUQ6_9BORD</name>
<feature type="domain" description="DUF306" evidence="2">
    <location>
        <begin position="39"/>
        <end position="160"/>
    </location>
</feature>
<sequence>MPAFLSLRLFWPLALVLGLTACASAPRGSGPATPSSDVLAQTSWELARWTRPGGALRPVPHSHQAERPITMVFTHEQGRARLSGFAGCNNYASEYVVANGTLVVTQPPISTRMACLSSDAAQRERDFLEGLTRITASKLNDDTRAARLTLVLASGDVLDFARQNDPIAGGQQGPTKLVYVAGQRVPCSAGAGQAMCYQVRDNPALPWQRWYGEIVGFNFQPGIEYRLRVVEQRDPNPPADASAVRWVLDAVIEQRVVTP</sequence>
<keyword evidence="1" id="KW-0732">Signal</keyword>
<evidence type="ECO:0000259" key="2">
    <source>
        <dbReference type="Pfam" id="PF03724"/>
    </source>
</evidence>
<reference evidence="5 6" key="1">
    <citation type="submission" date="2017-05" db="EMBL/GenBank/DDBJ databases">
        <title>Complete and WGS of Bordetella genogroups.</title>
        <authorList>
            <person name="Spilker T."/>
            <person name="Lipuma J."/>
        </authorList>
    </citation>
    <scope>NUCLEOTIDE SEQUENCE [LARGE SCALE GENOMIC DNA]</scope>
    <source>
        <strain evidence="5 6">AU9795</strain>
    </source>
</reference>
<dbReference type="InterPro" id="IPR053147">
    <property type="entry name" value="Hsp_HslJ-like"/>
</dbReference>
<reference evidence="4 7" key="2">
    <citation type="submission" date="2017-05" db="EMBL/GenBank/DDBJ databases">
        <title>Complete and WGS of Bordetella genogroups.</title>
        <authorList>
            <person name="Spilker T."/>
            <person name="LiPuma J."/>
        </authorList>
    </citation>
    <scope>NUCLEOTIDE SEQUENCE [LARGE SCALE GENOMIC DNA]</scope>
    <source>
        <strain evidence="4 7">AU17610</strain>
    </source>
</reference>
<accession>A0A261RUQ6</accession>
<dbReference type="PANTHER" id="PTHR35535">
    <property type="entry name" value="HEAT SHOCK PROTEIN HSLJ"/>
    <property type="match status" value="1"/>
</dbReference>
<dbReference type="RefSeq" id="WP_094828742.1">
    <property type="nucleotide sequence ID" value="NZ_NEVL01000006.1"/>
</dbReference>
<dbReference type="EMBL" id="NEVR01000001">
    <property type="protein sequence ID" value="OZI67928.1"/>
    <property type="molecule type" value="Genomic_DNA"/>
</dbReference>
<evidence type="ECO:0000313" key="7">
    <source>
        <dbReference type="Proteomes" id="UP000217005"/>
    </source>
</evidence>
<evidence type="ECO:0000313" key="5">
    <source>
        <dbReference type="EMBL" id="OZI67928.1"/>
    </source>
</evidence>
<dbReference type="Pfam" id="PF14302">
    <property type="entry name" value="DUF4377"/>
    <property type="match status" value="1"/>
</dbReference>
<dbReference type="Pfam" id="PF03724">
    <property type="entry name" value="META"/>
    <property type="match status" value="1"/>
</dbReference>
<feature type="chain" id="PRO_5012627717" evidence="1">
    <location>
        <begin position="26"/>
        <end position="259"/>
    </location>
</feature>